<accession>A6KC20</accession>
<sequence>MFCSKYSCALQLLYLTLNPNKTNSRGNRGCNGTCVFIRTVLMWTLKVHGSLGEQWVHSQKPVQLRETRLCPYGTFIRQAGKV</sequence>
<evidence type="ECO:0000313" key="1">
    <source>
        <dbReference type="EMBL" id="EDL87122.1"/>
    </source>
</evidence>
<reference evidence="1 2" key="1">
    <citation type="submission" date="2005-09" db="EMBL/GenBank/DDBJ databases">
        <authorList>
            <person name="Mural R.J."/>
            <person name="Li P.W."/>
            <person name="Adams M.D."/>
            <person name="Amanatides P.G."/>
            <person name="Baden-Tillson H."/>
            <person name="Barnstead M."/>
            <person name="Chin S.H."/>
            <person name="Dew I."/>
            <person name="Evans C.A."/>
            <person name="Ferriera S."/>
            <person name="Flanigan M."/>
            <person name="Fosler C."/>
            <person name="Glodek A."/>
            <person name="Gu Z."/>
            <person name="Holt R.A."/>
            <person name="Jennings D."/>
            <person name="Kraft C.L."/>
            <person name="Lu F."/>
            <person name="Nguyen T."/>
            <person name="Nusskern D.R."/>
            <person name="Pfannkoch C.M."/>
            <person name="Sitter C."/>
            <person name="Sutton G.G."/>
            <person name="Venter J.C."/>
            <person name="Wang Z."/>
            <person name="Woodage T."/>
            <person name="Zheng X.H."/>
            <person name="Zhong F."/>
        </authorList>
    </citation>
    <scope>NUCLEOTIDE SEQUENCE [LARGE SCALE GENOMIC DNA]</scope>
    <source>
        <strain>BN</strain>
        <strain evidence="2">Sprague-Dawley</strain>
    </source>
</reference>
<dbReference type="AlphaFoldDB" id="A6KC20"/>
<organism evidence="1 2">
    <name type="scientific">Rattus norvegicus</name>
    <name type="common">Rat</name>
    <dbReference type="NCBI Taxonomy" id="10116"/>
    <lineage>
        <taxon>Eukaryota</taxon>
        <taxon>Metazoa</taxon>
        <taxon>Chordata</taxon>
        <taxon>Craniata</taxon>
        <taxon>Vertebrata</taxon>
        <taxon>Euteleostomi</taxon>
        <taxon>Mammalia</taxon>
        <taxon>Eutheria</taxon>
        <taxon>Euarchontoglires</taxon>
        <taxon>Glires</taxon>
        <taxon>Rodentia</taxon>
        <taxon>Myomorpha</taxon>
        <taxon>Muroidea</taxon>
        <taxon>Muridae</taxon>
        <taxon>Murinae</taxon>
        <taxon>Rattus</taxon>
    </lineage>
</organism>
<proteinExistence type="predicted"/>
<dbReference type="Proteomes" id="UP000234681">
    <property type="component" value="Chromosome 7"/>
</dbReference>
<dbReference type="EMBL" id="CH474035">
    <property type="protein sequence ID" value="EDL87122.1"/>
    <property type="molecule type" value="Genomic_DNA"/>
</dbReference>
<protein>
    <submittedName>
        <fullName evidence="1">RCG50794, isoform CRA_b</fullName>
    </submittedName>
</protein>
<gene>
    <name evidence="1" type="ORF">rCG_50794</name>
</gene>
<name>A6KC20_RAT</name>
<evidence type="ECO:0000313" key="2">
    <source>
        <dbReference type="Proteomes" id="UP000234681"/>
    </source>
</evidence>